<dbReference type="InterPro" id="IPR058240">
    <property type="entry name" value="rSAM_sf"/>
</dbReference>
<dbReference type="GO" id="GO:0051539">
    <property type="term" value="F:4 iron, 4 sulfur cluster binding"/>
    <property type="evidence" value="ECO:0007669"/>
    <property type="project" value="UniProtKB-KW"/>
</dbReference>
<dbReference type="Pfam" id="PF04055">
    <property type="entry name" value="Radical_SAM"/>
    <property type="match status" value="1"/>
</dbReference>
<evidence type="ECO:0000313" key="8">
    <source>
        <dbReference type="EMBL" id="HIZ74232.1"/>
    </source>
</evidence>
<keyword evidence="5" id="KW-0408">Iron</keyword>
<gene>
    <name evidence="8" type="ORF">H9723_03165</name>
</gene>
<sequence length="230" mass="26296">MDIQGFQKLTLLDYPERVACTVFLAGCNFRCPFCHNASLVTHVDTSRNIPEERIFSFLEKRAGILDGVCITGGEPLLALDLEEFIKRIRSMGYLVKLDTNGSNVNRLEYFLRKGLVDYVAMDVKNSPAKYGMTAGIEDYSTQNVRESVKLLMKGRVQYEFRTTVVREFHKREDFEAIGEWLRGAEKYYLQSFADSGDLIRPGLHGYTREIMEQALAIVRKYVPNAQLRGT</sequence>
<dbReference type="SUPFAM" id="SSF102114">
    <property type="entry name" value="Radical SAM enzymes"/>
    <property type="match status" value="1"/>
</dbReference>
<dbReference type="SFLD" id="SFLDG01094">
    <property type="entry name" value="Uncharacterised_Radical_SAM_Su"/>
    <property type="match status" value="1"/>
</dbReference>
<dbReference type="NCBIfam" id="TIGR02495">
    <property type="entry name" value="NrdG2"/>
    <property type="match status" value="1"/>
</dbReference>
<keyword evidence="2" id="KW-0004">4Fe-4S</keyword>
<evidence type="ECO:0000259" key="7">
    <source>
        <dbReference type="PROSITE" id="PS51918"/>
    </source>
</evidence>
<dbReference type="Proteomes" id="UP000824116">
    <property type="component" value="Unassembled WGS sequence"/>
</dbReference>
<dbReference type="SFLD" id="SFLDS00029">
    <property type="entry name" value="Radical_SAM"/>
    <property type="match status" value="1"/>
</dbReference>
<dbReference type="EMBL" id="DXAY01000075">
    <property type="protein sequence ID" value="HIZ74232.1"/>
    <property type="molecule type" value="Genomic_DNA"/>
</dbReference>
<evidence type="ECO:0000256" key="2">
    <source>
        <dbReference type="ARBA" id="ARBA00022485"/>
    </source>
</evidence>
<comment type="caution">
    <text evidence="8">The sequence shown here is derived from an EMBL/GenBank/DDBJ whole genome shotgun (WGS) entry which is preliminary data.</text>
</comment>
<dbReference type="InterPro" id="IPR012840">
    <property type="entry name" value="NrdG2"/>
</dbReference>
<dbReference type="CDD" id="cd01335">
    <property type="entry name" value="Radical_SAM"/>
    <property type="match status" value="1"/>
</dbReference>
<comment type="cofactor">
    <cofactor evidence="1">
        <name>[4Fe-4S] cluster</name>
        <dbReference type="ChEBI" id="CHEBI:49883"/>
    </cofactor>
</comment>
<dbReference type="PANTHER" id="PTHR30352">
    <property type="entry name" value="PYRUVATE FORMATE-LYASE-ACTIVATING ENZYME"/>
    <property type="match status" value="1"/>
</dbReference>
<feature type="domain" description="Radical SAM core" evidence="7">
    <location>
        <begin position="13"/>
        <end position="230"/>
    </location>
</feature>
<dbReference type="PANTHER" id="PTHR30352:SF13">
    <property type="entry name" value="GLYCYL-RADICAL ENZYME ACTIVATING ENZYME YJJW-RELATED"/>
    <property type="match status" value="1"/>
</dbReference>
<dbReference type="GO" id="GO:0003824">
    <property type="term" value="F:catalytic activity"/>
    <property type="evidence" value="ECO:0007669"/>
    <property type="project" value="InterPro"/>
</dbReference>
<reference evidence="8" key="2">
    <citation type="submission" date="2021-04" db="EMBL/GenBank/DDBJ databases">
        <authorList>
            <person name="Gilroy R."/>
        </authorList>
    </citation>
    <scope>NUCLEOTIDE SEQUENCE</scope>
    <source>
        <strain evidence="8">CHK196-3914</strain>
    </source>
</reference>
<reference evidence="8" key="1">
    <citation type="journal article" date="2021" name="PeerJ">
        <title>Extensive microbial diversity within the chicken gut microbiome revealed by metagenomics and culture.</title>
        <authorList>
            <person name="Gilroy R."/>
            <person name="Ravi A."/>
            <person name="Getino M."/>
            <person name="Pursley I."/>
            <person name="Horton D.L."/>
            <person name="Alikhan N.F."/>
            <person name="Baker D."/>
            <person name="Gharbi K."/>
            <person name="Hall N."/>
            <person name="Watson M."/>
            <person name="Adriaenssens E.M."/>
            <person name="Foster-Nyarko E."/>
            <person name="Jarju S."/>
            <person name="Secka A."/>
            <person name="Antonio M."/>
            <person name="Oren A."/>
            <person name="Chaudhuri R.R."/>
            <person name="La Ragione R."/>
            <person name="Hildebrand F."/>
            <person name="Pallen M.J."/>
        </authorList>
    </citation>
    <scope>NUCLEOTIDE SEQUENCE</scope>
    <source>
        <strain evidence="8">CHK196-3914</strain>
    </source>
</reference>
<evidence type="ECO:0000256" key="5">
    <source>
        <dbReference type="ARBA" id="ARBA00023004"/>
    </source>
</evidence>
<dbReference type="InterPro" id="IPR013785">
    <property type="entry name" value="Aldolase_TIM"/>
</dbReference>
<dbReference type="PROSITE" id="PS51918">
    <property type="entry name" value="RADICAL_SAM"/>
    <property type="match status" value="1"/>
</dbReference>
<evidence type="ECO:0000256" key="6">
    <source>
        <dbReference type="ARBA" id="ARBA00023014"/>
    </source>
</evidence>
<dbReference type="Gene3D" id="3.20.20.70">
    <property type="entry name" value="Aldolase class I"/>
    <property type="match status" value="1"/>
</dbReference>
<evidence type="ECO:0000256" key="1">
    <source>
        <dbReference type="ARBA" id="ARBA00001966"/>
    </source>
</evidence>
<dbReference type="GO" id="GO:0046872">
    <property type="term" value="F:metal ion binding"/>
    <property type="evidence" value="ECO:0007669"/>
    <property type="project" value="UniProtKB-KW"/>
</dbReference>
<keyword evidence="6" id="KW-0411">Iron-sulfur</keyword>
<protein>
    <submittedName>
        <fullName evidence="8">Anaerobic ribonucleoside-triphosphate reductase activating protein</fullName>
    </submittedName>
</protein>
<evidence type="ECO:0000256" key="4">
    <source>
        <dbReference type="ARBA" id="ARBA00022723"/>
    </source>
</evidence>
<dbReference type="InterPro" id="IPR034457">
    <property type="entry name" value="Organic_radical-activating"/>
</dbReference>
<name>A0A9D2G8L0_9FIRM</name>
<keyword evidence="3" id="KW-0949">S-adenosyl-L-methionine</keyword>
<accession>A0A9D2G8L0</accession>
<evidence type="ECO:0000256" key="3">
    <source>
        <dbReference type="ARBA" id="ARBA00022691"/>
    </source>
</evidence>
<dbReference type="SFLD" id="SFLDG01067">
    <property type="entry name" value="SPASM/twitch_domain_containing"/>
    <property type="match status" value="1"/>
</dbReference>
<organism evidence="8 9">
    <name type="scientific">Candidatus Mediterraneibacter stercoravium</name>
    <dbReference type="NCBI Taxonomy" id="2838685"/>
    <lineage>
        <taxon>Bacteria</taxon>
        <taxon>Bacillati</taxon>
        <taxon>Bacillota</taxon>
        <taxon>Clostridia</taxon>
        <taxon>Lachnospirales</taxon>
        <taxon>Lachnospiraceae</taxon>
        <taxon>Mediterraneibacter</taxon>
    </lineage>
</organism>
<dbReference type="AlphaFoldDB" id="A0A9D2G8L0"/>
<dbReference type="InterPro" id="IPR007197">
    <property type="entry name" value="rSAM"/>
</dbReference>
<keyword evidence="4" id="KW-0479">Metal-binding</keyword>
<evidence type="ECO:0000313" key="9">
    <source>
        <dbReference type="Proteomes" id="UP000824116"/>
    </source>
</evidence>
<proteinExistence type="predicted"/>